<protein>
    <submittedName>
        <fullName evidence="3">Benzyl alcohol O-benzoyltransferase-like</fullName>
    </submittedName>
</protein>
<dbReference type="InterPro" id="IPR050898">
    <property type="entry name" value="Plant_acyltransferase"/>
</dbReference>
<name>A0A699JKR4_TANCI</name>
<accession>A0A699JKR4</accession>
<dbReference type="GO" id="GO:0016740">
    <property type="term" value="F:transferase activity"/>
    <property type="evidence" value="ECO:0007669"/>
    <property type="project" value="UniProtKB-KW"/>
</dbReference>
<dbReference type="InterPro" id="IPR023213">
    <property type="entry name" value="CAT-like_dom_sf"/>
</dbReference>
<dbReference type="PANTHER" id="PTHR31147:SF66">
    <property type="entry name" value="OS05G0315700 PROTEIN"/>
    <property type="match status" value="1"/>
</dbReference>
<comment type="caution">
    <text evidence="3">The sequence shown here is derived from an EMBL/GenBank/DDBJ whole genome shotgun (WGS) entry which is preliminary data.</text>
</comment>
<reference evidence="3" key="1">
    <citation type="journal article" date="2019" name="Sci. Rep.">
        <title>Draft genome of Tanacetum cinerariifolium, the natural source of mosquito coil.</title>
        <authorList>
            <person name="Yamashiro T."/>
            <person name="Shiraishi A."/>
            <person name="Satake H."/>
            <person name="Nakayama K."/>
        </authorList>
    </citation>
    <scope>NUCLEOTIDE SEQUENCE</scope>
</reference>
<sequence length="475" mass="53220">MSESGFNSIGVGSAGCISSGIHLRTLKAKQLFDFTIFIWSKKVNWITKPTPIELKPLSDIDDQDGARFQIPMIQIYRGDPTKNRNPAIVIREALAKLLVPYYPFAGRLREGPGRKLFVDCSGQGVLFIEADVDGTLDQFGETFIPPFPCMEELLYDVPGSSEILDSPLLLVQVNRLLCGGFIIAIRINHTMCDGQGMIQFMTALGEMARGASKPSILPVWQRELLLARDRPRVTHTHHEYDEVANVNNSNISLGEMVSKSFFFGPFEMAILRRHLPTHLQSCTTFEVVSAAIWRCRSIALSQNPEECMRIIFPVNGRTKFKPHIPIGYYGNCVVIPVALSTAKDLLSKPLEYALELVLKAKSYVDEEYIRSTIDLLVTKGRPHFTTINTYFLTDLTQARFNDIDFGWGKAMYGGPAVVDVFARIGNFYLPFTNKKGESGVVIPMCLPKSIMEKFVMELDNMLMKNAIHHLGTAKL</sequence>
<dbReference type="Pfam" id="PF02458">
    <property type="entry name" value="Transferase"/>
    <property type="match status" value="1"/>
</dbReference>
<dbReference type="AlphaFoldDB" id="A0A699JKR4"/>
<evidence type="ECO:0000256" key="2">
    <source>
        <dbReference type="ARBA" id="ARBA00022679"/>
    </source>
</evidence>
<comment type="similarity">
    <text evidence="1">Belongs to the plant acyltransferase family.</text>
</comment>
<dbReference type="Gene3D" id="3.30.559.10">
    <property type="entry name" value="Chloramphenicol acetyltransferase-like domain"/>
    <property type="match status" value="2"/>
</dbReference>
<evidence type="ECO:0000256" key="1">
    <source>
        <dbReference type="ARBA" id="ARBA00009861"/>
    </source>
</evidence>
<dbReference type="EMBL" id="BKCJ010422275">
    <property type="protein sequence ID" value="GFA42823.1"/>
    <property type="molecule type" value="Genomic_DNA"/>
</dbReference>
<gene>
    <name evidence="3" type="ORF">Tci_614795</name>
</gene>
<evidence type="ECO:0000313" key="3">
    <source>
        <dbReference type="EMBL" id="GFA42823.1"/>
    </source>
</evidence>
<organism evidence="3">
    <name type="scientific">Tanacetum cinerariifolium</name>
    <name type="common">Dalmatian daisy</name>
    <name type="synonym">Chrysanthemum cinerariifolium</name>
    <dbReference type="NCBI Taxonomy" id="118510"/>
    <lineage>
        <taxon>Eukaryota</taxon>
        <taxon>Viridiplantae</taxon>
        <taxon>Streptophyta</taxon>
        <taxon>Embryophyta</taxon>
        <taxon>Tracheophyta</taxon>
        <taxon>Spermatophyta</taxon>
        <taxon>Magnoliopsida</taxon>
        <taxon>eudicotyledons</taxon>
        <taxon>Gunneridae</taxon>
        <taxon>Pentapetalae</taxon>
        <taxon>asterids</taxon>
        <taxon>campanulids</taxon>
        <taxon>Asterales</taxon>
        <taxon>Asteraceae</taxon>
        <taxon>Asteroideae</taxon>
        <taxon>Anthemideae</taxon>
        <taxon>Anthemidinae</taxon>
        <taxon>Tanacetum</taxon>
    </lineage>
</organism>
<keyword evidence="2 3" id="KW-0808">Transferase</keyword>
<dbReference type="PANTHER" id="PTHR31147">
    <property type="entry name" value="ACYL TRANSFERASE 4"/>
    <property type="match status" value="1"/>
</dbReference>
<proteinExistence type="inferred from homology"/>